<reference evidence="5 6" key="1">
    <citation type="journal article" date="2025" name="Int. J. Syst. Evol. Microbiol.">
        <title>Desulfovibrio falkowii sp. nov., Porphyromonas miyakawae sp. nov., Mediterraneibacter flintii sp. nov. and Owariibacterium komagatae gen. nov., sp. nov., isolated from human faeces.</title>
        <authorList>
            <person name="Hamaguchi T."/>
            <person name="Ohara M."/>
            <person name="Hisatomi A."/>
            <person name="Sekiguchi K."/>
            <person name="Takeda J.I."/>
            <person name="Ueyama J."/>
            <person name="Ito M."/>
            <person name="Nishiwaki H."/>
            <person name="Ogi T."/>
            <person name="Hirayama M."/>
            <person name="Ohkuma M."/>
            <person name="Sakamoto M."/>
            <person name="Ohno K."/>
        </authorList>
    </citation>
    <scope>NUCLEOTIDE SEQUENCE [LARGE SCALE GENOMIC DNA]</scope>
    <source>
        <strain evidence="5 6">13CB11C</strain>
    </source>
</reference>
<keyword evidence="6" id="KW-1185">Reference proteome</keyword>
<dbReference type="SUPFAM" id="SSF48452">
    <property type="entry name" value="TPR-like"/>
    <property type="match status" value="1"/>
</dbReference>
<keyword evidence="2" id="KW-0812">Transmembrane</keyword>
<dbReference type="PROSITE" id="PS50293">
    <property type="entry name" value="TPR_REGION"/>
    <property type="match status" value="1"/>
</dbReference>
<dbReference type="EMBL" id="BAAFSF010000004">
    <property type="protein sequence ID" value="GAB1251965.1"/>
    <property type="molecule type" value="Genomic_DNA"/>
</dbReference>
<comment type="caution">
    <text evidence="5">The sequence shown here is derived from an EMBL/GenBank/DDBJ whole genome shotgun (WGS) entry which is preliminary data.</text>
</comment>
<keyword evidence="2" id="KW-1133">Transmembrane helix</keyword>
<accession>A0ABQ0E2M0</accession>
<feature type="transmembrane region" description="Helical" evidence="2">
    <location>
        <begin position="136"/>
        <end position="159"/>
    </location>
</feature>
<evidence type="ECO:0000259" key="4">
    <source>
        <dbReference type="Pfam" id="PF08239"/>
    </source>
</evidence>
<organism evidence="5 6">
    <name type="scientific">Porphyromonas miyakawae</name>
    <dbReference type="NCBI Taxonomy" id="3137470"/>
    <lineage>
        <taxon>Bacteria</taxon>
        <taxon>Pseudomonadati</taxon>
        <taxon>Bacteroidota</taxon>
        <taxon>Bacteroidia</taxon>
        <taxon>Bacteroidales</taxon>
        <taxon>Porphyromonadaceae</taxon>
        <taxon>Porphyromonas</taxon>
    </lineage>
</organism>
<dbReference type="SMART" id="SM00028">
    <property type="entry name" value="TPR"/>
    <property type="match status" value="2"/>
</dbReference>
<feature type="repeat" description="TPR" evidence="1">
    <location>
        <begin position="63"/>
        <end position="96"/>
    </location>
</feature>
<dbReference type="Gene3D" id="1.25.40.10">
    <property type="entry name" value="Tetratricopeptide repeat domain"/>
    <property type="match status" value="1"/>
</dbReference>
<feature type="chain" id="PRO_5045078299" evidence="3">
    <location>
        <begin position="24"/>
        <end position="259"/>
    </location>
</feature>
<keyword evidence="2" id="KW-0472">Membrane</keyword>
<evidence type="ECO:0000256" key="3">
    <source>
        <dbReference type="SAM" id="SignalP"/>
    </source>
</evidence>
<keyword evidence="3" id="KW-0732">Signal</keyword>
<evidence type="ECO:0000313" key="6">
    <source>
        <dbReference type="Proteomes" id="UP001628220"/>
    </source>
</evidence>
<dbReference type="InterPro" id="IPR003646">
    <property type="entry name" value="SH3-like_bac-type"/>
</dbReference>
<dbReference type="RefSeq" id="WP_411915739.1">
    <property type="nucleotide sequence ID" value="NZ_BAAFSF010000004.1"/>
</dbReference>
<dbReference type="InterPro" id="IPR019734">
    <property type="entry name" value="TPR_rpt"/>
</dbReference>
<sequence length="259" mass="29147">MRKQLYILFLLSLFIVLPAKVCAAESVQAVLEKAEKAYELQQYRASSEMLEQLLAAQPEVNNFAICYNLGNSYYRQGKLGKAILNYERALRYKPNDKATKHNLLLANSQTVDRFDYTPSLTKSVWRAIAYTPTATLSIVLALAFAITMVAALLLFLLSVSRRRRQVGFYTALIALFLTIFSLCVLCTRRRDFFDRSEAVVIVGKSMLHASPNEAANSIQAISEGAKITIKDQNDSWCLIETPDGKSGWLHKEHLETIAQ</sequence>
<keyword evidence="1" id="KW-0802">TPR repeat</keyword>
<proteinExistence type="predicted"/>
<dbReference type="Proteomes" id="UP001628220">
    <property type="component" value="Unassembled WGS sequence"/>
</dbReference>
<dbReference type="PROSITE" id="PS50005">
    <property type="entry name" value="TPR"/>
    <property type="match status" value="1"/>
</dbReference>
<feature type="transmembrane region" description="Helical" evidence="2">
    <location>
        <begin position="166"/>
        <end position="185"/>
    </location>
</feature>
<protein>
    <submittedName>
        <fullName evidence="5">Tetratricopeptide repeat protein</fullName>
    </submittedName>
</protein>
<name>A0ABQ0E2M0_9PORP</name>
<feature type="signal peptide" evidence="3">
    <location>
        <begin position="1"/>
        <end position="23"/>
    </location>
</feature>
<evidence type="ECO:0000256" key="1">
    <source>
        <dbReference type="PROSITE-ProRule" id="PRU00339"/>
    </source>
</evidence>
<dbReference type="Pfam" id="PF08239">
    <property type="entry name" value="SH3_3"/>
    <property type="match status" value="1"/>
</dbReference>
<dbReference type="Gene3D" id="2.30.30.40">
    <property type="entry name" value="SH3 Domains"/>
    <property type="match status" value="1"/>
</dbReference>
<evidence type="ECO:0000256" key="2">
    <source>
        <dbReference type="SAM" id="Phobius"/>
    </source>
</evidence>
<dbReference type="InterPro" id="IPR011990">
    <property type="entry name" value="TPR-like_helical_dom_sf"/>
</dbReference>
<dbReference type="Pfam" id="PF00515">
    <property type="entry name" value="TPR_1"/>
    <property type="match status" value="1"/>
</dbReference>
<evidence type="ECO:0000313" key="5">
    <source>
        <dbReference type="EMBL" id="GAB1251965.1"/>
    </source>
</evidence>
<gene>
    <name evidence="5" type="ORF">Tsumi_10710</name>
</gene>
<feature type="domain" description="SH3b" evidence="4">
    <location>
        <begin position="207"/>
        <end position="255"/>
    </location>
</feature>